<feature type="region of interest" description="Disordered" evidence="1">
    <location>
        <begin position="579"/>
        <end position="668"/>
    </location>
</feature>
<dbReference type="Gene3D" id="1.10.8.10">
    <property type="entry name" value="DNA helicase RuvA subunit, C-terminal domain"/>
    <property type="match status" value="1"/>
</dbReference>
<dbReference type="HOGENOM" id="CLU_026590_0_0_1"/>
<evidence type="ECO:0000313" key="4">
    <source>
        <dbReference type="Proteomes" id="UP000002035"/>
    </source>
</evidence>
<evidence type="ECO:0000259" key="2">
    <source>
        <dbReference type="PROSITE" id="PS51140"/>
    </source>
</evidence>
<dbReference type="Pfam" id="PF02845">
    <property type="entry name" value="CUE"/>
    <property type="match status" value="1"/>
</dbReference>
<dbReference type="GeneID" id="9226265"/>
<dbReference type="SMART" id="SM00546">
    <property type="entry name" value="CUE"/>
    <property type="match status" value="1"/>
</dbReference>
<dbReference type="PANTHER" id="PTHR21494:SF0">
    <property type="entry name" value="ACTIVATING SIGNAL COINTEGRATOR 1 COMPLEX SUBUNIT 2"/>
    <property type="match status" value="1"/>
</dbReference>
<feature type="region of interest" description="Disordered" evidence="1">
    <location>
        <begin position="385"/>
        <end position="413"/>
    </location>
</feature>
<dbReference type="eggNOG" id="ENOG502RV3A">
    <property type="taxonomic scope" value="Eukaryota"/>
</dbReference>
<proteinExistence type="predicted"/>
<dbReference type="Proteomes" id="UP000002035">
    <property type="component" value="Unassembled WGS sequence"/>
</dbReference>
<dbReference type="InterPro" id="IPR003892">
    <property type="entry name" value="CUE"/>
</dbReference>
<feature type="compositionally biased region" description="Polar residues" evidence="1">
    <location>
        <begin position="385"/>
        <end position="401"/>
    </location>
</feature>
<evidence type="ECO:0000313" key="3">
    <source>
        <dbReference type="EMBL" id="EEQ35512.1"/>
    </source>
</evidence>
<dbReference type="EMBL" id="DS995708">
    <property type="protein sequence ID" value="EEQ35512.1"/>
    <property type="molecule type" value="Genomic_DNA"/>
</dbReference>
<dbReference type="InterPro" id="IPR009060">
    <property type="entry name" value="UBA-like_sf"/>
</dbReference>
<protein>
    <submittedName>
        <fullName evidence="3">Activating signal cointegrator 1 complex subunit 2</fullName>
    </submittedName>
</protein>
<keyword evidence="4" id="KW-1185">Reference proteome</keyword>
<dbReference type="VEuPathDB" id="FungiDB:MCYG_08331"/>
<feature type="compositionally biased region" description="Gly residues" evidence="1">
    <location>
        <begin position="621"/>
        <end position="631"/>
    </location>
</feature>
<gene>
    <name evidence="3" type="ORF">MCYG_08331</name>
</gene>
<name>C5G059_ARTOC</name>
<dbReference type="InterPro" id="IPR052586">
    <property type="entry name" value="ASCC2"/>
</dbReference>
<sequence length="668" mass="73841">MVDKTLLPLAPVPPQSVVKLIPDGEWKACLDAWITSVEARLRLNDKEFEISAPEDEAARLFLISYFSGSSSIRARGPSSKAASLLQRLCFLLSRRILLTGLHAPLQLVTVDFLGNFCHLYTSSLPLRNLLLEVWERDSEALVSSAQKAKATMIQRLSTSNSEQYAGIEEKLRPLTLLSSNLYEVGRVLMAGDDYIDAIFEAFHKSRDEHLQKSLVAHIYVAFISLMKVNPPATSILLDQLYGLRSSANVDSKGPRTQPTLLSALVCSTNFVKRLENLLVGNQQQKRGDTLLLSLKTYRSECKTLHRPYQRPRKVDKGKGRDISTDIHDEIHIHRMSLVTQVQDLFPDLGSGFIVQLLDFYNDDIETIISNLLEGTLPEHLKSLDHGSQLQEQQSTADIAQQPTPPHSISAVPPVERKNVFDNDEFDRLEISPSKLHIGRANAELTADDLLANKSGSTNKAAIMAALATFDSDDDERDDTYDFADVGGTVDTSPTAIDGDTPEAREGGGMAAEMKLYDLYKSNPGAFARDQTTRRSQHRMALRKETGMTDESIEGWALMLSRDPKRVARLERNIALSGLRAHQQPELQSTAYRRPTGDDGSGDDSNGRDGIRSRGRGHGRGGRGGGGRGGATAGPESAIERRRKDENKGSRANHNRRNQRAKKMARGGL</sequence>
<evidence type="ECO:0000256" key="1">
    <source>
        <dbReference type="SAM" id="MobiDB-lite"/>
    </source>
</evidence>
<accession>C5G059</accession>
<organism evidence="3 4">
    <name type="scientific">Arthroderma otae (strain ATCC MYA-4605 / CBS 113480)</name>
    <name type="common">Microsporum canis</name>
    <dbReference type="NCBI Taxonomy" id="554155"/>
    <lineage>
        <taxon>Eukaryota</taxon>
        <taxon>Fungi</taxon>
        <taxon>Dikarya</taxon>
        <taxon>Ascomycota</taxon>
        <taxon>Pezizomycotina</taxon>
        <taxon>Eurotiomycetes</taxon>
        <taxon>Eurotiomycetidae</taxon>
        <taxon>Onygenales</taxon>
        <taxon>Arthrodermataceae</taxon>
        <taxon>Microsporum</taxon>
    </lineage>
</organism>
<feature type="compositionally biased region" description="Basic residues" evidence="1">
    <location>
        <begin position="650"/>
        <end position="668"/>
    </location>
</feature>
<feature type="domain" description="CUE" evidence="2">
    <location>
        <begin position="333"/>
        <end position="376"/>
    </location>
</feature>
<dbReference type="SUPFAM" id="SSF46934">
    <property type="entry name" value="UBA-like"/>
    <property type="match status" value="1"/>
</dbReference>
<dbReference type="OMA" id="KMSLVTQ"/>
<reference evidence="4" key="1">
    <citation type="journal article" date="2012" name="MBio">
        <title>Comparative genome analysis of Trichophyton rubrum and related dermatophytes reveals candidate genes involved in infection.</title>
        <authorList>
            <person name="Martinez D.A."/>
            <person name="Oliver B.G."/>
            <person name="Graeser Y."/>
            <person name="Goldberg J.M."/>
            <person name="Li W."/>
            <person name="Martinez-Rossi N.M."/>
            <person name="Monod M."/>
            <person name="Shelest E."/>
            <person name="Barton R.C."/>
            <person name="Birch E."/>
            <person name="Brakhage A.A."/>
            <person name="Chen Z."/>
            <person name="Gurr S.J."/>
            <person name="Heiman D."/>
            <person name="Heitman J."/>
            <person name="Kosti I."/>
            <person name="Rossi A."/>
            <person name="Saif S."/>
            <person name="Samalova M."/>
            <person name="Saunders C.W."/>
            <person name="Shea T."/>
            <person name="Summerbell R.C."/>
            <person name="Xu J."/>
            <person name="Young S."/>
            <person name="Zeng Q."/>
            <person name="Birren B.W."/>
            <person name="Cuomo C.A."/>
            <person name="White T.C."/>
        </authorList>
    </citation>
    <scope>NUCLEOTIDE SEQUENCE [LARGE SCALE GENOMIC DNA]</scope>
    <source>
        <strain evidence="4">ATCC MYA-4605 / CBS 113480</strain>
    </source>
</reference>
<dbReference type="GO" id="GO:0043130">
    <property type="term" value="F:ubiquitin binding"/>
    <property type="evidence" value="ECO:0007669"/>
    <property type="project" value="InterPro"/>
</dbReference>
<dbReference type="PROSITE" id="PS51140">
    <property type="entry name" value="CUE"/>
    <property type="match status" value="1"/>
</dbReference>
<dbReference type="AlphaFoldDB" id="C5G059"/>
<dbReference type="RefSeq" id="XP_002843248.1">
    <property type="nucleotide sequence ID" value="XM_002843202.1"/>
</dbReference>
<dbReference type="CDD" id="cd14364">
    <property type="entry name" value="CUE_ASCC2"/>
    <property type="match status" value="1"/>
</dbReference>
<dbReference type="OrthoDB" id="5577209at2759"/>
<dbReference type="PANTHER" id="PTHR21494">
    <property type="entry name" value="ACTIVATING SIGNAL COINTEGRATOR 1 COMPLEX SUBUNIT 2 ASC-1 COMPLEX SUBUNIT P100"/>
    <property type="match status" value="1"/>
</dbReference>
<dbReference type="InterPro" id="IPR041800">
    <property type="entry name" value="ASCC2_CUE"/>
</dbReference>
<feature type="compositionally biased region" description="Basic and acidic residues" evidence="1">
    <location>
        <begin position="637"/>
        <end position="648"/>
    </location>
</feature>